<dbReference type="PROSITE" id="PS00623">
    <property type="entry name" value="GMC_OXRED_1"/>
    <property type="match status" value="1"/>
</dbReference>
<comment type="cofactor">
    <cofactor evidence="1">
        <name>FAD</name>
        <dbReference type="ChEBI" id="CHEBI:57692"/>
    </cofactor>
</comment>
<reference evidence="8" key="1">
    <citation type="submission" date="2020-11" db="EMBL/GenBank/DDBJ databases">
        <authorList>
            <person name="Tran Van P."/>
        </authorList>
    </citation>
    <scope>NUCLEOTIDE SEQUENCE</scope>
</reference>
<dbReference type="GO" id="GO:0016614">
    <property type="term" value="F:oxidoreductase activity, acting on CH-OH group of donors"/>
    <property type="evidence" value="ECO:0007669"/>
    <property type="project" value="InterPro"/>
</dbReference>
<organism evidence="8">
    <name type="scientific">Timema shepardi</name>
    <name type="common">Walking stick</name>
    <dbReference type="NCBI Taxonomy" id="629360"/>
    <lineage>
        <taxon>Eukaryota</taxon>
        <taxon>Metazoa</taxon>
        <taxon>Ecdysozoa</taxon>
        <taxon>Arthropoda</taxon>
        <taxon>Hexapoda</taxon>
        <taxon>Insecta</taxon>
        <taxon>Pterygota</taxon>
        <taxon>Neoptera</taxon>
        <taxon>Polyneoptera</taxon>
        <taxon>Phasmatodea</taxon>
        <taxon>Timematodea</taxon>
        <taxon>Timematoidea</taxon>
        <taxon>Timematidae</taxon>
        <taxon>Timema</taxon>
    </lineage>
</organism>
<evidence type="ECO:0000256" key="5">
    <source>
        <dbReference type="ARBA" id="ARBA00023002"/>
    </source>
</evidence>
<dbReference type="PANTHER" id="PTHR11552:SF147">
    <property type="entry name" value="CHOLINE DEHYDROGENASE, MITOCHONDRIAL"/>
    <property type="match status" value="1"/>
</dbReference>
<dbReference type="InterPro" id="IPR036188">
    <property type="entry name" value="FAD/NAD-bd_sf"/>
</dbReference>
<protein>
    <recommendedName>
        <fullName evidence="7">Glucose-methanol-choline oxidoreductase N-terminal domain-containing protein</fullName>
    </recommendedName>
</protein>
<sequence>MLGKVLGGSSVINAMIYVRGNKIDYDNWVYLGNVGWSFDEVLPYFKKSEKLEDDEVLKDDTAREYHGTDGYLPVNKFRHRYPVVKAIIEAASEMGYKELIDHNSNHGEGYGEYHLSTKDGRRWNNAKAFLEPEKGRHNVHVTKNSHATKILIDPKTKTAYGVQFKKGDKLTEKEAELLDLKFEGCKSFKFNTRKYCECEVIFLSTTLYHPVGTCKMGPSRDLEAVVDLELTVYGVKQLRVVDALIMPDIVTGNIHAATIMIAEKASDLPANVHCKKDGRRQSVRNCHSDSSRSRGGLSATRLHKRKRVWSAEI</sequence>
<dbReference type="EMBL" id="OC001555">
    <property type="protein sequence ID" value="CAD7260192.1"/>
    <property type="molecule type" value="Genomic_DNA"/>
</dbReference>
<dbReference type="InterPro" id="IPR000172">
    <property type="entry name" value="GMC_OxRdtase_N"/>
</dbReference>
<name>A0A7R9AU62_TIMSH</name>
<keyword evidence="4 6" id="KW-0274">FAD</keyword>
<dbReference type="InterPro" id="IPR027424">
    <property type="entry name" value="Glucose_Oxidase_domain_2"/>
</dbReference>
<dbReference type="Pfam" id="PF00732">
    <property type="entry name" value="GMC_oxred_N"/>
    <property type="match status" value="1"/>
</dbReference>
<keyword evidence="5" id="KW-0560">Oxidoreductase</keyword>
<dbReference type="InterPro" id="IPR012132">
    <property type="entry name" value="GMC_OxRdtase"/>
</dbReference>
<proteinExistence type="inferred from homology"/>
<dbReference type="Gene3D" id="3.30.560.10">
    <property type="entry name" value="Glucose Oxidase, domain 3"/>
    <property type="match status" value="2"/>
</dbReference>
<evidence type="ECO:0000259" key="7">
    <source>
        <dbReference type="PROSITE" id="PS00623"/>
    </source>
</evidence>
<comment type="similarity">
    <text evidence="2 6">Belongs to the GMC oxidoreductase family.</text>
</comment>
<dbReference type="GO" id="GO:0050660">
    <property type="term" value="F:flavin adenine dinucleotide binding"/>
    <property type="evidence" value="ECO:0007669"/>
    <property type="project" value="InterPro"/>
</dbReference>
<dbReference type="AlphaFoldDB" id="A0A7R9AU62"/>
<evidence type="ECO:0000256" key="1">
    <source>
        <dbReference type="ARBA" id="ARBA00001974"/>
    </source>
</evidence>
<dbReference type="Gene3D" id="3.50.50.60">
    <property type="entry name" value="FAD/NAD(P)-binding domain"/>
    <property type="match status" value="2"/>
</dbReference>
<dbReference type="Gene3D" id="4.10.450.10">
    <property type="entry name" value="Glucose Oxidase, domain 2"/>
    <property type="match status" value="1"/>
</dbReference>
<accession>A0A7R9AU62</accession>
<gene>
    <name evidence="8" type="ORF">TSIB3V08_LOCUS4376</name>
</gene>
<dbReference type="SUPFAM" id="SSF51905">
    <property type="entry name" value="FAD/NAD(P)-binding domain"/>
    <property type="match status" value="1"/>
</dbReference>
<evidence type="ECO:0000256" key="6">
    <source>
        <dbReference type="RuleBase" id="RU003968"/>
    </source>
</evidence>
<dbReference type="PANTHER" id="PTHR11552">
    <property type="entry name" value="GLUCOSE-METHANOL-CHOLINE GMC OXIDOREDUCTASE"/>
    <property type="match status" value="1"/>
</dbReference>
<evidence type="ECO:0000256" key="2">
    <source>
        <dbReference type="ARBA" id="ARBA00010790"/>
    </source>
</evidence>
<evidence type="ECO:0000256" key="4">
    <source>
        <dbReference type="ARBA" id="ARBA00022827"/>
    </source>
</evidence>
<evidence type="ECO:0000256" key="3">
    <source>
        <dbReference type="ARBA" id="ARBA00022630"/>
    </source>
</evidence>
<keyword evidence="3 6" id="KW-0285">Flavoprotein</keyword>
<feature type="domain" description="Glucose-methanol-choline oxidoreductase N-terminal" evidence="7">
    <location>
        <begin position="3"/>
        <end position="26"/>
    </location>
</feature>
<evidence type="ECO:0000313" key="8">
    <source>
        <dbReference type="EMBL" id="CAD7260192.1"/>
    </source>
</evidence>